<feature type="domain" description="Penicillin-binding protein transpeptidase" evidence="4">
    <location>
        <begin position="264"/>
        <end position="568"/>
    </location>
</feature>
<feature type="domain" description="Penicillin-binding protein dimerisation" evidence="5">
    <location>
        <begin position="58"/>
        <end position="185"/>
    </location>
</feature>
<dbReference type="PANTHER" id="PTHR30627">
    <property type="entry name" value="PEPTIDOGLYCAN D,D-TRANSPEPTIDASE"/>
    <property type="match status" value="1"/>
</dbReference>
<dbReference type="Proteomes" id="UP001500540">
    <property type="component" value="Unassembled WGS sequence"/>
</dbReference>
<comment type="subcellular location">
    <subcellularLocation>
        <location evidence="1">Membrane</location>
    </subcellularLocation>
</comment>
<dbReference type="RefSeq" id="WP_344784785.1">
    <property type="nucleotide sequence ID" value="NZ_BAABAF010000010.1"/>
</dbReference>
<evidence type="ECO:0000259" key="5">
    <source>
        <dbReference type="Pfam" id="PF03717"/>
    </source>
</evidence>
<organism evidence="6 7">
    <name type="scientific">Microbacterium kribbense</name>
    <dbReference type="NCBI Taxonomy" id="433645"/>
    <lineage>
        <taxon>Bacteria</taxon>
        <taxon>Bacillati</taxon>
        <taxon>Actinomycetota</taxon>
        <taxon>Actinomycetes</taxon>
        <taxon>Micrococcales</taxon>
        <taxon>Microbacteriaceae</taxon>
        <taxon>Microbacterium</taxon>
    </lineage>
</organism>
<dbReference type="InterPro" id="IPR036138">
    <property type="entry name" value="PBP_dimer_sf"/>
</dbReference>
<reference evidence="7" key="1">
    <citation type="journal article" date="2019" name="Int. J. Syst. Evol. Microbiol.">
        <title>The Global Catalogue of Microorganisms (GCM) 10K type strain sequencing project: providing services to taxonomists for standard genome sequencing and annotation.</title>
        <authorList>
            <consortium name="The Broad Institute Genomics Platform"/>
            <consortium name="The Broad Institute Genome Sequencing Center for Infectious Disease"/>
            <person name="Wu L."/>
            <person name="Ma J."/>
        </authorList>
    </citation>
    <scope>NUCLEOTIDE SEQUENCE [LARGE SCALE GENOMIC DNA]</scope>
    <source>
        <strain evidence="7">JCM 16950</strain>
    </source>
</reference>
<dbReference type="SUPFAM" id="SSF56519">
    <property type="entry name" value="Penicillin binding protein dimerisation domain"/>
    <property type="match status" value="1"/>
</dbReference>
<dbReference type="Gene3D" id="3.40.710.10">
    <property type="entry name" value="DD-peptidase/beta-lactamase superfamily"/>
    <property type="match status" value="1"/>
</dbReference>
<proteinExistence type="inferred from homology"/>
<evidence type="ECO:0000313" key="6">
    <source>
        <dbReference type="EMBL" id="GAA3775109.1"/>
    </source>
</evidence>
<dbReference type="InterPro" id="IPR012338">
    <property type="entry name" value="Beta-lactam/transpept-like"/>
</dbReference>
<dbReference type="Pfam" id="PF03717">
    <property type="entry name" value="PBP_dimer"/>
    <property type="match status" value="1"/>
</dbReference>
<evidence type="ECO:0000256" key="2">
    <source>
        <dbReference type="ARBA" id="ARBA00007171"/>
    </source>
</evidence>
<name>A0ABP7H0G7_9MICO</name>
<dbReference type="InterPro" id="IPR050515">
    <property type="entry name" value="Beta-lactam/transpept"/>
</dbReference>
<protein>
    <submittedName>
        <fullName evidence="6">Penicillin-binding protein 2</fullName>
    </submittedName>
</protein>
<dbReference type="PANTHER" id="PTHR30627:SF1">
    <property type="entry name" value="PEPTIDOGLYCAN D,D-TRANSPEPTIDASE FTSI"/>
    <property type="match status" value="1"/>
</dbReference>
<dbReference type="Pfam" id="PF00905">
    <property type="entry name" value="Transpeptidase"/>
    <property type="match status" value="1"/>
</dbReference>
<evidence type="ECO:0000313" key="7">
    <source>
        <dbReference type="Proteomes" id="UP001500540"/>
    </source>
</evidence>
<dbReference type="Gene3D" id="3.90.1310.10">
    <property type="entry name" value="Penicillin-binding protein 2a (Domain 2)"/>
    <property type="match status" value="1"/>
</dbReference>
<gene>
    <name evidence="6" type="ORF">GCM10022240_28520</name>
</gene>
<comment type="caution">
    <text evidence="6">The sequence shown here is derived from an EMBL/GenBank/DDBJ whole genome shotgun (WGS) entry which is preliminary data.</text>
</comment>
<dbReference type="InterPro" id="IPR005311">
    <property type="entry name" value="PBP_dimer"/>
</dbReference>
<dbReference type="InterPro" id="IPR001460">
    <property type="entry name" value="PCN-bd_Tpept"/>
</dbReference>
<dbReference type="Gene3D" id="3.30.450.330">
    <property type="match status" value="1"/>
</dbReference>
<dbReference type="SUPFAM" id="SSF56601">
    <property type="entry name" value="beta-lactamase/transpeptidase-like"/>
    <property type="match status" value="1"/>
</dbReference>
<keyword evidence="3" id="KW-0472">Membrane</keyword>
<sequence>MTTHTSRSPRRRTVIALAVVLIVLCAFVVRLVDIQVVNAKENISSAMAYGLGASKVLAGTRGSIVDDQGQPLAVSALDYTCQFSPVNVRTISRHTAGGGTVKVTWPELSSEVAHITGQSVDVVRRIVSDALTADPTAQYAPLKSGLTTEQYREIAALGADFVSCTPQPSRSYPNGAVGGNLIGYSYGDGKFAGVENMENSCLAPKDGSLSFQKGKDGVIIPGTDTEKPAVNGGTVRLTIDLDLQWYMTQLAKQATQQMHAKFATVTVVEVKTGKIRAAAEYPAVDPNDITAPGSYLNSHIFGWQFEPGSTFKGITASTLIDAGGQTPLSTAEVPGVVHFPNGAVVRDAFTHPTYDYTLAGVLIDSSNAGASVFSQRVGNTVRYDYLKKFGIGSGSAVHFLGETKGVVHPVADWSNQMRYDTAYGQGLTTTVPELLGAYDGIINDGVKMPLQLVESCTKPDGTVITPKEPKPTRVISKKTSADMREILENVAMQATYANMIKIPGYRIGVKTGTGQIAENGRYLNGVYYTTMIGFAPANDPQYLVAVTLNQPTAVKSSSANAPTFQKAMTQVLKNYRVMPSTTKPTMLPKFG</sequence>
<evidence type="ECO:0000256" key="3">
    <source>
        <dbReference type="ARBA" id="ARBA00023136"/>
    </source>
</evidence>
<comment type="similarity">
    <text evidence="2">Belongs to the transpeptidase family.</text>
</comment>
<accession>A0ABP7H0G7</accession>
<dbReference type="EMBL" id="BAABAF010000010">
    <property type="protein sequence ID" value="GAA3775109.1"/>
    <property type="molecule type" value="Genomic_DNA"/>
</dbReference>
<evidence type="ECO:0000259" key="4">
    <source>
        <dbReference type="Pfam" id="PF00905"/>
    </source>
</evidence>
<evidence type="ECO:0000256" key="1">
    <source>
        <dbReference type="ARBA" id="ARBA00004370"/>
    </source>
</evidence>
<keyword evidence="7" id="KW-1185">Reference proteome</keyword>